<organism evidence="1 2">
    <name type="scientific">Rhododendron molle</name>
    <name type="common">Chinese azalea</name>
    <name type="synonym">Azalea mollis</name>
    <dbReference type="NCBI Taxonomy" id="49168"/>
    <lineage>
        <taxon>Eukaryota</taxon>
        <taxon>Viridiplantae</taxon>
        <taxon>Streptophyta</taxon>
        <taxon>Embryophyta</taxon>
        <taxon>Tracheophyta</taxon>
        <taxon>Spermatophyta</taxon>
        <taxon>Magnoliopsida</taxon>
        <taxon>eudicotyledons</taxon>
        <taxon>Gunneridae</taxon>
        <taxon>Pentapetalae</taxon>
        <taxon>asterids</taxon>
        <taxon>Ericales</taxon>
        <taxon>Ericaceae</taxon>
        <taxon>Ericoideae</taxon>
        <taxon>Rhodoreae</taxon>
        <taxon>Rhododendron</taxon>
    </lineage>
</organism>
<gene>
    <name evidence="1" type="ORF">RHMOL_Rhmol11G0085500</name>
</gene>
<sequence>MKVMVEAIPDGIISMHQNSMQTSVVGVIEHVSSSSPSTLLKVKCVGERLLPSIDRSSMSAGSSSSAVVATQKKPSIAAKLKLK</sequence>
<protein>
    <submittedName>
        <fullName evidence="1">Uncharacterized protein</fullName>
    </submittedName>
</protein>
<comment type="caution">
    <text evidence="1">The sequence shown here is derived from an EMBL/GenBank/DDBJ whole genome shotgun (WGS) entry which is preliminary data.</text>
</comment>
<name>A0ACC0LQU5_RHOML</name>
<reference evidence="1" key="1">
    <citation type="submission" date="2022-02" db="EMBL/GenBank/DDBJ databases">
        <title>Plant Genome Project.</title>
        <authorList>
            <person name="Zhang R.-G."/>
        </authorList>
    </citation>
    <scope>NUCLEOTIDE SEQUENCE</scope>
    <source>
        <strain evidence="1">AT1</strain>
    </source>
</reference>
<keyword evidence="2" id="KW-1185">Reference proteome</keyword>
<dbReference type="Proteomes" id="UP001062846">
    <property type="component" value="Chromosome 11"/>
</dbReference>
<accession>A0ACC0LQU5</accession>
<evidence type="ECO:0000313" key="2">
    <source>
        <dbReference type="Proteomes" id="UP001062846"/>
    </source>
</evidence>
<evidence type="ECO:0000313" key="1">
    <source>
        <dbReference type="EMBL" id="KAI8530777.1"/>
    </source>
</evidence>
<proteinExistence type="predicted"/>
<dbReference type="EMBL" id="CM046398">
    <property type="protein sequence ID" value="KAI8530777.1"/>
    <property type="molecule type" value="Genomic_DNA"/>
</dbReference>